<protein>
    <recommendedName>
        <fullName evidence="2">MmcQ/YjbR family DNA-binding protein</fullName>
    </recommendedName>
</protein>
<dbReference type="InterPro" id="IPR038056">
    <property type="entry name" value="YjbR-like_sf"/>
</dbReference>
<reference evidence="1" key="1">
    <citation type="submission" date="2019-11" db="EMBL/GenBank/DDBJ databases">
        <authorList>
            <person name="Feng L."/>
        </authorList>
    </citation>
    <scope>NUCLEOTIDE SEQUENCE</scope>
    <source>
        <strain evidence="1">AodontolyticusLFYP35</strain>
    </source>
</reference>
<dbReference type="AlphaFoldDB" id="A0A6N2RK86"/>
<sequence length="130" mass="14765">MQADLDDEQLWKAVVDAALELPASELYPFNEEWDAARLCGKWFMISTVHGKRMVNLKADPQDARALCESFESITPGYHMNKKHWITVMPGPGISDELIRELVTESYLLVVDGLPKYQQPVDPARYGRRGS</sequence>
<dbReference type="EMBL" id="CACRSM010000002">
    <property type="protein sequence ID" value="VYS81723.1"/>
    <property type="molecule type" value="Genomic_DNA"/>
</dbReference>
<dbReference type="Pfam" id="PF04237">
    <property type="entry name" value="YjbR"/>
    <property type="match status" value="1"/>
</dbReference>
<dbReference type="InterPro" id="IPR007351">
    <property type="entry name" value="YjbR"/>
</dbReference>
<evidence type="ECO:0000313" key="1">
    <source>
        <dbReference type="EMBL" id="VYS81723.1"/>
    </source>
</evidence>
<gene>
    <name evidence="1" type="ORF">AOLFYP35_00416</name>
</gene>
<dbReference type="SUPFAM" id="SSF142906">
    <property type="entry name" value="YjbR-like"/>
    <property type="match status" value="1"/>
</dbReference>
<dbReference type="PANTHER" id="PTHR35145:SF1">
    <property type="entry name" value="CYTOPLASMIC PROTEIN"/>
    <property type="match status" value="1"/>
</dbReference>
<dbReference type="PANTHER" id="PTHR35145">
    <property type="entry name" value="CYTOPLASMIC PROTEIN-RELATED"/>
    <property type="match status" value="1"/>
</dbReference>
<organism evidence="1">
    <name type="scientific">Schaalia odontolytica</name>
    <dbReference type="NCBI Taxonomy" id="1660"/>
    <lineage>
        <taxon>Bacteria</taxon>
        <taxon>Bacillati</taxon>
        <taxon>Actinomycetota</taxon>
        <taxon>Actinomycetes</taxon>
        <taxon>Actinomycetales</taxon>
        <taxon>Actinomycetaceae</taxon>
        <taxon>Schaalia</taxon>
    </lineage>
</organism>
<name>A0A6N2RK86_9ACTO</name>
<accession>A0A6N2RK86</accession>
<proteinExistence type="predicted"/>
<dbReference type="Gene3D" id="3.90.1150.30">
    <property type="match status" value="1"/>
</dbReference>
<evidence type="ECO:0008006" key="2">
    <source>
        <dbReference type="Google" id="ProtNLM"/>
    </source>
</evidence>
<dbReference type="InterPro" id="IPR058532">
    <property type="entry name" value="YjbR/MT2646/Rv2570-like"/>
</dbReference>